<evidence type="ECO:0000256" key="4">
    <source>
        <dbReference type="ARBA" id="ARBA00022490"/>
    </source>
</evidence>
<dbReference type="GO" id="GO:0005737">
    <property type="term" value="C:cytoplasm"/>
    <property type="evidence" value="ECO:0007669"/>
    <property type="project" value="UniProtKB-SubCell"/>
</dbReference>
<dbReference type="NCBIfam" id="NF033844">
    <property type="entry name" value="small_YqgB"/>
    <property type="match status" value="1"/>
</dbReference>
<evidence type="ECO:0000256" key="2">
    <source>
        <dbReference type="ARBA" id="ARBA00008499"/>
    </source>
</evidence>
<dbReference type="Pfam" id="PF11036">
    <property type="entry name" value="YqgB"/>
    <property type="match status" value="1"/>
</dbReference>
<comment type="similarity">
    <text evidence="2">Belongs to the YqgB family.</text>
</comment>
<evidence type="ECO:0000256" key="3">
    <source>
        <dbReference type="ARBA" id="ARBA00018270"/>
    </source>
</evidence>
<gene>
    <name evidence="5" type="ORF">CEW81_04165</name>
</gene>
<evidence type="ECO:0000256" key="1">
    <source>
        <dbReference type="ARBA" id="ARBA00004496"/>
    </source>
</evidence>
<dbReference type="Proteomes" id="UP000197098">
    <property type="component" value="Chromosome"/>
</dbReference>
<reference evidence="5 6" key="1">
    <citation type="submission" date="2017-06" db="EMBL/GenBank/DDBJ databases">
        <title>Origin of plasmid-mediated fosfomycin resistance gene fosA3.</title>
        <authorList>
            <person name="Ito R."/>
            <person name="Pacey M.P."/>
            <person name="Doi Y."/>
        </authorList>
    </citation>
    <scope>NUCLEOTIDE SEQUENCE [LARGE SCALE GENOMIC DNA]</scope>
    <source>
        <strain evidence="5 6">YDC799</strain>
    </source>
</reference>
<protein>
    <recommendedName>
        <fullName evidence="3">Uncharacterized protein YqgB</fullName>
    </recommendedName>
</protein>
<proteinExistence type="inferred from homology"/>
<name>A0A248KG14_9ENTR</name>
<comment type="subcellular location">
    <subcellularLocation>
        <location evidence="1">Cytoplasm</location>
    </subcellularLocation>
</comment>
<sequence>MFYNDMKKKPVAQSLRQHVLLPHRAVYGLLSQRHAAIVVNCFTLVINN</sequence>
<accession>A0A248KG14</accession>
<organism evidence="5 6">
    <name type="scientific">Kluyvera genomosp. 3</name>
    <dbReference type="NCBI Taxonomy" id="2774055"/>
    <lineage>
        <taxon>Bacteria</taxon>
        <taxon>Pseudomonadati</taxon>
        <taxon>Pseudomonadota</taxon>
        <taxon>Gammaproteobacteria</taxon>
        <taxon>Enterobacterales</taxon>
        <taxon>Enterobacteriaceae</taxon>
        <taxon>Kluyvera</taxon>
    </lineage>
</organism>
<evidence type="ECO:0000313" key="5">
    <source>
        <dbReference type="EMBL" id="ASG62771.1"/>
    </source>
</evidence>
<dbReference type="InterPro" id="IPR020196">
    <property type="entry name" value="Uncharacterised_YqgB"/>
</dbReference>
<evidence type="ECO:0000313" key="6">
    <source>
        <dbReference type="Proteomes" id="UP000197098"/>
    </source>
</evidence>
<dbReference type="EMBL" id="CP022114">
    <property type="protein sequence ID" value="ASG62771.1"/>
    <property type="molecule type" value="Genomic_DNA"/>
</dbReference>
<dbReference type="AlphaFoldDB" id="A0A248KG14"/>
<keyword evidence="4" id="KW-0963">Cytoplasm</keyword>